<evidence type="ECO:0000259" key="13">
    <source>
        <dbReference type="Pfam" id="PF02768"/>
    </source>
</evidence>
<evidence type="ECO:0000256" key="6">
    <source>
        <dbReference type="ARBA" id="ARBA00022695"/>
    </source>
</evidence>
<evidence type="ECO:0000259" key="12">
    <source>
        <dbReference type="Pfam" id="PF02767"/>
    </source>
</evidence>
<gene>
    <name evidence="14" type="primary">dnaN</name>
    <name evidence="14" type="ORF">E6C55_28805</name>
</gene>
<keyword evidence="8 10" id="KW-0239">DNA-directed DNA polymerase</keyword>
<keyword evidence="5 10" id="KW-0808">Transferase</keyword>
<dbReference type="OrthoDB" id="8421503at2"/>
<sequence>MKLTISRNELNDAVQQVSKAVAARTTIPILSGIKIDAHAQGITLTASDTDISIQSFIPLETADKVISTIHRAGSVVLPAKFFVEIVRKLPDEEVNIEVGERFQTFIQSGAIDIQLMGMDPEEFPVLPVLEEDRVFSIPGDILKTMIRQTIFSVTTSESTPILTGVLWSLNDGILKFVATDRYRLATCKVNADVDPELHFSNVVIAGKTLSELSKIIPDHNVLVDIVVADSQVLFKVGNVLFFTRMLDGTFPDTTKIIPNQFKTELFLNTKALSEAIDRAYLLSREEKTNIVRLSTTESGAIEISSSSSELGRVQEVLPVEKLTGESIRIAFNSKYMLDVLKVVDSDNLFIGFNGAMSPIIFKPEHDDSLHLILPYRTTN</sequence>
<comment type="subcellular location">
    <subcellularLocation>
        <location evidence="1 10">Cytoplasm</location>
    </subcellularLocation>
</comment>
<dbReference type="Pfam" id="PF02767">
    <property type="entry name" value="DNA_pol3_beta_2"/>
    <property type="match status" value="1"/>
</dbReference>
<dbReference type="Pfam" id="PF02768">
    <property type="entry name" value="DNA_pol3_beta_3"/>
    <property type="match status" value="1"/>
</dbReference>
<name>A0A4V3WDT0_9BACL</name>
<dbReference type="InterPro" id="IPR046938">
    <property type="entry name" value="DNA_clamp_sf"/>
</dbReference>
<dbReference type="Gene3D" id="3.10.150.10">
    <property type="entry name" value="DNA Polymerase III, subunit A, domain 2"/>
    <property type="match status" value="1"/>
</dbReference>
<dbReference type="PANTHER" id="PTHR30478:SF0">
    <property type="entry name" value="BETA SLIDING CLAMP"/>
    <property type="match status" value="1"/>
</dbReference>
<evidence type="ECO:0000256" key="3">
    <source>
        <dbReference type="ARBA" id="ARBA00021035"/>
    </source>
</evidence>
<protein>
    <recommendedName>
        <fullName evidence="3 10">Beta sliding clamp</fullName>
    </recommendedName>
</protein>
<evidence type="ECO:0000313" key="14">
    <source>
        <dbReference type="EMBL" id="THF73492.1"/>
    </source>
</evidence>
<evidence type="ECO:0000256" key="5">
    <source>
        <dbReference type="ARBA" id="ARBA00022679"/>
    </source>
</evidence>
<dbReference type="Gene3D" id="3.70.10.10">
    <property type="match status" value="1"/>
</dbReference>
<keyword evidence="6 10" id="KW-0548">Nucleotidyltransferase</keyword>
<dbReference type="SUPFAM" id="SSF55979">
    <property type="entry name" value="DNA clamp"/>
    <property type="match status" value="3"/>
</dbReference>
<dbReference type="SMART" id="SM00480">
    <property type="entry name" value="POL3Bc"/>
    <property type="match status" value="1"/>
</dbReference>
<dbReference type="AlphaFoldDB" id="A0A4V3WDT0"/>
<dbReference type="InterPro" id="IPR001001">
    <property type="entry name" value="DNA_polIII_beta"/>
</dbReference>
<evidence type="ECO:0000256" key="10">
    <source>
        <dbReference type="PIRNR" id="PIRNR000804"/>
    </source>
</evidence>
<evidence type="ECO:0000259" key="11">
    <source>
        <dbReference type="Pfam" id="PF00712"/>
    </source>
</evidence>
<keyword evidence="9" id="KW-0238">DNA-binding</keyword>
<reference evidence="14 15" key="1">
    <citation type="submission" date="2019-04" db="EMBL/GenBank/DDBJ databases">
        <title>Cohnella sp. nov. isolated from preserved vegetables.</title>
        <authorList>
            <person name="Lin S.-Y."/>
            <person name="Hung M.-H."/>
            <person name="Young C.-C."/>
        </authorList>
    </citation>
    <scope>NUCLEOTIDE SEQUENCE [LARGE SCALE GENOMIC DNA]</scope>
    <source>
        <strain evidence="14 15">CC-MHH1044</strain>
    </source>
</reference>
<feature type="domain" description="DNA polymerase III beta sliding clamp C-terminal" evidence="13">
    <location>
        <begin position="255"/>
        <end position="374"/>
    </location>
</feature>
<comment type="subunit">
    <text evidence="10">Forms a ring-shaped head-to-tail homodimer around DNA.</text>
</comment>
<comment type="similarity">
    <text evidence="2 10">Belongs to the beta sliding clamp family.</text>
</comment>
<dbReference type="PANTHER" id="PTHR30478">
    <property type="entry name" value="DNA POLYMERASE III SUBUNIT BETA"/>
    <property type="match status" value="1"/>
</dbReference>
<dbReference type="GO" id="GO:0005737">
    <property type="term" value="C:cytoplasm"/>
    <property type="evidence" value="ECO:0007669"/>
    <property type="project" value="UniProtKB-SubCell"/>
</dbReference>
<dbReference type="NCBIfam" id="TIGR00663">
    <property type="entry name" value="dnan"/>
    <property type="match status" value="1"/>
</dbReference>
<comment type="caution">
    <text evidence="14">The sequence shown here is derived from an EMBL/GenBank/DDBJ whole genome shotgun (WGS) entry which is preliminary data.</text>
</comment>
<feature type="domain" description="DNA polymerase III beta sliding clamp central" evidence="12">
    <location>
        <begin position="137"/>
        <end position="252"/>
    </location>
</feature>
<dbReference type="EMBL" id="SSOB01000054">
    <property type="protein sequence ID" value="THF73492.1"/>
    <property type="molecule type" value="Genomic_DNA"/>
</dbReference>
<dbReference type="Proteomes" id="UP000310636">
    <property type="component" value="Unassembled WGS sequence"/>
</dbReference>
<dbReference type="CDD" id="cd00140">
    <property type="entry name" value="beta_clamp"/>
    <property type="match status" value="1"/>
</dbReference>
<evidence type="ECO:0000256" key="7">
    <source>
        <dbReference type="ARBA" id="ARBA00022705"/>
    </source>
</evidence>
<evidence type="ECO:0000256" key="8">
    <source>
        <dbReference type="ARBA" id="ARBA00022932"/>
    </source>
</evidence>
<dbReference type="Pfam" id="PF00712">
    <property type="entry name" value="DNA_pol3_beta"/>
    <property type="match status" value="1"/>
</dbReference>
<organism evidence="14 15">
    <name type="scientific">Cohnella fermenti</name>
    <dbReference type="NCBI Taxonomy" id="2565925"/>
    <lineage>
        <taxon>Bacteria</taxon>
        <taxon>Bacillati</taxon>
        <taxon>Bacillota</taxon>
        <taxon>Bacilli</taxon>
        <taxon>Bacillales</taxon>
        <taxon>Paenibacillaceae</taxon>
        <taxon>Cohnella</taxon>
    </lineage>
</organism>
<dbReference type="InterPro" id="IPR022637">
    <property type="entry name" value="DNA_polIII_beta_cen"/>
</dbReference>
<dbReference type="GO" id="GO:0008408">
    <property type="term" value="F:3'-5' exonuclease activity"/>
    <property type="evidence" value="ECO:0007669"/>
    <property type="project" value="InterPro"/>
</dbReference>
<comment type="function">
    <text evidence="10">Confers DNA tethering and processivity to DNA polymerases and other proteins. Acts as a clamp, forming a ring around DNA (a reaction catalyzed by the clamp-loading complex) which diffuses in an ATP-independent manner freely and bidirectionally along dsDNA. Initially characterized for its ability to contact the catalytic subunit of DNA polymerase III (Pol III), a complex, multichain enzyme responsible for most of the replicative synthesis in bacteria; Pol III exhibits 3'-5' exonuclease proofreading activity. The beta chain is required for initiation of replication as well as for processivity of DNA replication.</text>
</comment>
<keyword evidence="7 10" id="KW-0235">DNA replication</keyword>
<evidence type="ECO:0000256" key="2">
    <source>
        <dbReference type="ARBA" id="ARBA00010752"/>
    </source>
</evidence>
<keyword evidence="15" id="KW-1185">Reference proteome</keyword>
<dbReference type="PIRSF" id="PIRSF000804">
    <property type="entry name" value="DNA_pol_III_b"/>
    <property type="match status" value="1"/>
</dbReference>
<proteinExistence type="inferred from homology"/>
<dbReference type="GO" id="GO:0003887">
    <property type="term" value="F:DNA-directed DNA polymerase activity"/>
    <property type="evidence" value="ECO:0007669"/>
    <property type="project" value="UniProtKB-UniRule"/>
</dbReference>
<dbReference type="InterPro" id="IPR022634">
    <property type="entry name" value="DNA_polIII_beta_N"/>
</dbReference>
<evidence type="ECO:0000313" key="15">
    <source>
        <dbReference type="Proteomes" id="UP000310636"/>
    </source>
</evidence>
<feature type="domain" description="DNA polymerase III beta sliding clamp N-terminal" evidence="11">
    <location>
        <begin position="1"/>
        <end position="127"/>
    </location>
</feature>
<evidence type="ECO:0000256" key="4">
    <source>
        <dbReference type="ARBA" id="ARBA00022490"/>
    </source>
</evidence>
<dbReference type="RefSeq" id="WP_136373295.1">
    <property type="nucleotide sequence ID" value="NZ_SSOB01000054.1"/>
</dbReference>
<keyword evidence="4 10" id="KW-0963">Cytoplasm</keyword>
<dbReference type="GO" id="GO:0006271">
    <property type="term" value="P:DNA strand elongation involved in DNA replication"/>
    <property type="evidence" value="ECO:0007669"/>
    <property type="project" value="TreeGrafter"/>
</dbReference>
<evidence type="ECO:0000256" key="1">
    <source>
        <dbReference type="ARBA" id="ARBA00004496"/>
    </source>
</evidence>
<dbReference type="GO" id="GO:0003677">
    <property type="term" value="F:DNA binding"/>
    <property type="evidence" value="ECO:0007669"/>
    <property type="project" value="UniProtKB-UniRule"/>
</dbReference>
<accession>A0A4V3WDT0</accession>
<evidence type="ECO:0000256" key="9">
    <source>
        <dbReference type="ARBA" id="ARBA00023125"/>
    </source>
</evidence>
<dbReference type="InterPro" id="IPR022635">
    <property type="entry name" value="DNA_polIII_beta_C"/>
</dbReference>
<dbReference type="GO" id="GO:0009360">
    <property type="term" value="C:DNA polymerase III complex"/>
    <property type="evidence" value="ECO:0007669"/>
    <property type="project" value="InterPro"/>
</dbReference>